<comment type="caution">
    <text evidence="2">The sequence shown here is derived from an EMBL/GenBank/DDBJ whole genome shotgun (WGS) entry which is preliminary data.</text>
</comment>
<dbReference type="EMBL" id="BAABKX010000030">
    <property type="protein sequence ID" value="GAA5065900.1"/>
    <property type="molecule type" value="Genomic_DNA"/>
</dbReference>
<accession>A0AAV3URM9</accession>
<evidence type="ECO:0000313" key="2">
    <source>
        <dbReference type="EMBL" id="GAA5065900.1"/>
    </source>
</evidence>
<protein>
    <submittedName>
        <fullName evidence="2">Uncharacterized protein</fullName>
    </submittedName>
</protein>
<keyword evidence="3" id="KW-1185">Reference proteome</keyword>
<feature type="compositionally biased region" description="Polar residues" evidence="1">
    <location>
        <begin position="1"/>
        <end position="22"/>
    </location>
</feature>
<reference evidence="2 3" key="1">
    <citation type="journal article" date="2019" name="Int. J. Syst. Evol. Microbiol.">
        <title>The Global Catalogue of Microorganisms (GCM) 10K type strain sequencing project: providing services to taxonomists for standard genome sequencing and annotation.</title>
        <authorList>
            <consortium name="The Broad Institute Genomics Platform"/>
            <consortium name="The Broad Institute Genome Sequencing Center for Infectious Disease"/>
            <person name="Wu L."/>
            <person name="Ma J."/>
        </authorList>
    </citation>
    <scope>NUCLEOTIDE SEQUENCE [LARGE SCALE GENOMIC DNA]</scope>
    <source>
        <strain evidence="2 3">JCM 17504</strain>
    </source>
</reference>
<proteinExistence type="predicted"/>
<sequence length="196" mass="21892">MDSESVGGSQPSNEQKPPQTADSKADRWYQWVGGTIIADIQEDVSPDPIPLFAEDELAVQLTEDGTLKRSAAIDEQIRRAGLHCVDSAGVREDGCEGLLYMMYQLDAPVEDVNPADVIPLYIGKAEAYGKQRELSSNFVEIAKNRNATQTFGRWGDGNYWHIGGLSMAYRGEDGRSELERRKLSPRVVIWWVLMED</sequence>
<dbReference type="AlphaFoldDB" id="A0AAV3URM9"/>
<gene>
    <name evidence="2" type="ORF">GCM10025751_57300</name>
</gene>
<name>A0AAV3URM9_9EURY</name>
<feature type="region of interest" description="Disordered" evidence="1">
    <location>
        <begin position="1"/>
        <end position="25"/>
    </location>
</feature>
<dbReference type="GeneID" id="68617341"/>
<dbReference type="Proteomes" id="UP001501729">
    <property type="component" value="Unassembled WGS sequence"/>
</dbReference>
<evidence type="ECO:0000256" key="1">
    <source>
        <dbReference type="SAM" id="MobiDB-lite"/>
    </source>
</evidence>
<evidence type="ECO:0000313" key="3">
    <source>
        <dbReference type="Proteomes" id="UP001501729"/>
    </source>
</evidence>
<organism evidence="2 3">
    <name type="scientific">Haladaptatus pallidirubidus</name>
    <dbReference type="NCBI Taxonomy" id="1008152"/>
    <lineage>
        <taxon>Archaea</taxon>
        <taxon>Methanobacteriati</taxon>
        <taxon>Methanobacteriota</taxon>
        <taxon>Stenosarchaea group</taxon>
        <taxon>Halobacteria</taxon>
        <taxon>Halobacteriales</taxon>
        <taxon>Haladaptataceae</taxon>
        <taxon>Haladaptatus</taxon>
    </lineage>
</organism>
<dbReference type="RefSeq" id="WP_227779183.1">
    <property type="nucleotide sequence ID" value="NZ_BAABKX010000030.1"/>
</dbReference>